<dbReference type="EMBL" id="UOGC01000073">
    <property type="protein sequence ID" value="VAX18522.1"/>
    <property type="molecule type" value="Genomic_DNA"/>
</dbReference>
<dbReference type="Pfam" id="PF00586">
    <property type="entry name" value="AIRS"/>
    <property type="match status" value="1"/>
</dbReference>
<dbReference type="Gene3D" id="3.30.1330.10">
    <property type="entry name" value="PurM-like, N-terminal domain"/>
    <property type="match status" value="1"/>
</dbReference>
<dbReference type="Pfam" id="PF02769">
    <property type="entry name" value="AIRS_C"/>
    <property type="match status" value="1"/>
</dbReference>
<feature type="domain" description="PurM-like C-terminal" evidence="3">
    <location>
        <begin position="167"/>
        <end position="316"/>
    </location>
</feature>
<dbReference type="PANTHER" id="PTHR30303:SF0">
    <property type="entry name" value="CARBAMOYL DEHYDRATASE HYPE"/>
    <property type="match status" value="1"/>
</dbReference>
<evidence type="ECO:0000259" key="2">
    <source>
        <dbReference type="Pfam" id="PF00586"/>
    </source>
</evidence>
<dbReference type="PIRSF" id="PIRSF005644">
    <property type="entry name" value="Hdrgns_mtr_HypE"/>
    <property type="match status" value="1"/>
</dbReference>
<evidence type="ECO:0000259" key="3">
    <source>
        <dbReference type="Pfam" id="PF02769"/>
    </source>
</evidence>
<dbReference type="InterPro" id="IPR036921">
    <property type="entry name" value="PurM-like_N_sf"/>
</dbReference>
<dbReference type="GO" id="GO:0051604">
    <property type="term" value="P:protein maturation"/>
    <property type="evidence" value="ECO:0007669"/>
    <property type="project" value="TreeGrafter"/>
</dbReference>
<dbReference type="InterPro" id="IPR010918">
    <property type="entry name" value="PurM-like_C_dom"/>
</dbReference>
<dbReference type="AlphaFoldDB" id="A0A3B1BRG8"/>
<evidence type="ECO:0000256" key="1">
    <source>
        <dbReference type="ARBA" id="ARBA00006243"/>
    </source>
</evidence>
<organism evidence="4">
    <name type="scientific">hydrothermal vent metagenome</name>
    <dbReference type="NCBI Taxonomy" id="652676"/>
    <lineage>
        <taxon>unclassified sequences</taxon>
        <taxon>metagenomes</taxon>
        <taxon>ecological metagenomes</taxon>
    </lineage>
</organism>
<gene>
    <name evidence="4" type="ORF">MNBD_NITROSPINAE01-1170</name>
</gene>
<dbReference type="NCBIfam" id="TIGR02124">
    <property type="entry name" value="hypE"/>
    <property type="match status" value="1"/>
</dbReference>
<accession>A0A3B1BRG8</accession>
<dbReference type="SUPFAM" id="SSF56042">
    <property type="entry name" value="PurM C-terminal domain-like"/>
    <property type="match status" value="1"/>
</dbReference>
<reference evidence="4" key="1">
    <citation type="submission" date="2018-06" db="EMBL/GenBank/DDBJ databases">
        <authorList>
            <person name="Zhirakovskaya E."/>
        </authorList>
    </citation>
    <scope>NUCLEOTIDE SEQUENCE</scope>
</reference>
<dbReference type="CDD" id="cd02197">
    <property type="entry name" value="HypE"/>
    <property type="match status" value="1"/>
</dbReference>
<comment type="similarity">
    <text evidence="1">Belongs to the HypE family.</text>
</comment>
<name>A0A3B1BRG8_9ZZZZ</name>
<dbReference type="SUPFAM" id="SSF55326">
    <property type="entry name" value="PurM N-terminal domain-like"/>
    <property type="match status" value="1"/>
</dbReference>
<dbReference type="Gene3D" id="3.90.650.10">
    <property type="entry name" value="PurM-like C-terminal domain"/>
    <property type="match status" value="1"/>
</dbReference>
<dbReference type="InterPro" id="IPR036676">
    <property type="entry name" value="PurM-like_C_sf"/>
</dbReference>
<protein>
    <submittedName>
        <fullName evidence="4">[NiFe] hydrogenase metallocenter assembly protein HypE</fullName>
    </submittedName>
</protein>
<evidence type="ECO:0000313" key="4">
    <source>
        <dbReference type="EMBL" id="VAX18522.1"/>
    </source>
</evidence>
<proteinExistence type="inferred from homology"/>
<sequence>MTHDAIITLGHGAGGQMTGDLLDNLILPILHKNGKPQELEDAVRIDVPKGDLYFTTDSYVVDPFIFPGGNIGHLCVHGTVNDLAMSGAKPVAISLGFILEEGLLIDDLKTVLRSICDAAREANVRIACGDTKVVPRGKGDKIFINTSGIGVTRKEVNIKSSGAKARDKILINGTIGDHGVAVMSAREGLSFDSSIKSDTAALNGIVELLLDANITIHAMRDPTRGGLATTMIEIAESSDVEIRLDERAIPVSREVNGACEILGLDPMQIANEGKMVAFVPPCDAERALSIMRSHPLGGDSAIIGEVHEGYAGRVTVTSFIGGARIMSKLPGELMPRIC</sequence>
<dbReference type="InterPro" id="IPR016188">
    <property type="entry name" value="PurM-like_N"/>
</dbReference>
<dbReference type="InterPro" id="IPR011854">
    <property type="entry name" value="HypE"/>
</dbReference>
<feature type="domain" description="PurM-like N-terminal" evidence="2">
    <location>
        <begin position="40"/>
        <end position="151"/>
    </location>
</feature>
<dbReference type="PANTHER" id="PTHR30303">
    <property type="entry name" value="HYDROGENASE ISOENZYMES FORMATION PROTEIN HYPE"/>
    <property type="match status" value="1"/>
</dbReference>